<evidence type="ECO:0000256" key="1">
    <source>
        <dbReference type="SAM" id="Coils"/>
    </source>
</evidence>
<accession>A0A8H7D0Z3</accession>
<evidence type="ECO:0000313" key="3">
    <source>
        <dbReference type="Proteomes" id="UP000623467"/>
    </source>
</evidence>
<dbReference type="Proteomes" id="UP000623467">
    <property type="component" value="Unassembled WGS sequence"/>
</dbReference>
<sequence length="442" mass="49530">MPTTASVLAILLEQTDRTRQSSKAEIERFIEESEQKIISLESQICTLVALRDRERACVDSLRHIISPIRTLPIELLIEIFLLAITDNSLRRTIHDRIRDAHHITQLYADGLEGWLARSAPLTVPVSLRLGHRIVINPCTLELLIRIAPPSALLALLDSLEVLDLSLIGTDYEMTERPAFAMVPRLRKMSITIYSDEPDVLIPWAQLTYLTLDCDTLDIILDIMTHCTALTHASIGTRAMHNYIGAHRPLLALCHLHTLSLQFICSELMVHFLGSVSAPALQELHLNASDLSDSIQFEKPLAFLVRSPNITRLDVRCGSVGPTSHEVIVVLRHTPRLTHLELHDRRSLDDTLFDVLSYKAGVAPLVPHLHSLVLDRVVDPDGFAEEALEHMLASRWQADGEVTSGPPTVARWSYVGVGGYRYSEQLMNTVEMLQRKGLPLELI</sequence>
<dbReference type="OrthoDB" id="3365698at2759"/>
<comment type="caution">
    <text evidence="2">The sequence shown here is derived from an EMBL/GenBank/DDBJ whole genome shotgun (WGS) entry which is preliminary data.</text>
</comment>
<name>A0A8H7D0Z3_9AGAR</name>
<evidence type="ECO:0000313" key="2">
    <source>
        <dbReference type="EMBL" id="KAF7357505.1"/>
    </source>
</evidence>
<dbReference type="InterPro" id="IPR032675">
    <property type="entry name" value="LRR_dom_sf"/>
</dbReference>
<dbReference type="AlphaFoldDB" id="A0A8H7D0Z3"/>
<feature type="coiled-coil region" evidence="1">
    <location>
        <begin position="12"/>
        <end position="43"/>
    </location>
</feature>
<keyword evidence="1" id="KW-0175">Coiled coil</keyword>
<dbReference type="Gene3D" id="3.80.10.10">
    <property type="entry name" value="Ribonuclease Inhibitor"/>
    <property type="match status" value="1"/>
</dbReference>
<dbReference type="SUPFAM" id="SSF52047">
    <property type="entry name" value="RNI-like"/>
    <property type="match status" value="1"/>
</dbReference>
<protein>
    <submittedName>
        <fullName evidence="2">F-box domain-containing protein</fullName>
    </submittedName>
</protein>
<keyword evidence="3" id="KW-1185">Reference proteome</keyword>
<organism evidence="2 3">
    <name type="scientific">Mycena sanguinolenta</name>
    <dbReference type="NCBI Taxonomy" id="230812"/>
    <lineage>
        <taxon>Eukaryota</taxon>
        <taxon>Fungi</taxon>
        <taxon>Dikarya</taxon>
        <taxon>Basidiomycota</taxon>
        <taxon>Agaricomycotina</taxon>
        <taxon>Agaricomycetes</taxon>
        <taxon>Agaricomycetidae</taxon>
        <taxon>Agaricales</taxon>
        <taxon>Marasmiineae</taxon>
        <taxon>Mycenaceae</taxon>
        <taxon>Mycena</taxon>
    </lineage>
</organism>
<reference evidence="2" key="1">
    <citation type="submission" date="2020-05" db="EMBL/GenBank/DDBJ databases">
        <title>Mycena genomes resolve the evolution of fungal bioluminescence.</title>
        <authorList>
            <person name="Tsai I.J."/>
        </authorList>
    </citation>
    <scope>NUCLEOTIDE SEQUENCE</scope>
    <source>
        <strain evidence="2">160909Yilan</strain>
    </source>
</reference>
<dbReference type="EMBL" id="JACAZH010000010">
    <property type="protein sequence ID" value="KAF7357505.1"/>
    <property type="molecule type" value="Genomic_DNA"/>
</dbReference>
<gene>
    <name evidence="2" type="ORF">MSAN_01346800</name>
</gene>
<proteinExistence type="predicted"/>